<name>A0A6C0I260_9ZZZZ</name>
<sequence length="299" mass="32779">MSGFFSDIMSDMKGMEQNLLGPDYLYWKRILKPSDMGMSDDGNFGALANDISGLINYVEVLVSGKGGSTTGGPLGDKFFLKTGGQCTDVASNKLVDRYIYINNIPSGNIPFISSGLGGTDFTEFEGLIPGTLSDLGKLNPLGLFKSFMMGENPPCMAVTLATVTPVTDANGNDTGQDNDGTDTKFLAVADVKNMDPCTFPSKTNPADPTQTCTETFVNSGCDYDSDSSSSSKQKSKCKYKYSTIPKIKKYRKNKNKSGKMIMQDFSKLPDDLYVKVFYACISVFSLYVLYRFIQRYHKK</sequence>
<evidence type="ECO:0000313" key="2">
    <source>
        <dbReference type="EMBL" id="QHT86700.1"/>
    </source>
</evidence>
<organism evidence="2">
    <name type="scientific">viral metagenome</name>
    <dbReference type="NCBI Taxonomy" id="1070528"/>
    <lineage>
        <taxon>unclassified sequences</taxon>
        <taxon>metagenomes</taxon>
        <taxon>organismal metagenomes</taxon>
    </lineage>
</organism>
<reference evidence="2" key="1">
    <citation type="journal article" date="2020" name="Nature">
        <title>Giant virus diversity and host interactions through global metagenomics.</title>
        <authorList>
            <person name="Schulz F."/>
            <person name="Roux S."/>
            <person name="Paez-Espino D."/>
            <person name="Jungbluth S."/>
            <person name="Walsh D.A."/>
            <person name="Denef V.J."/>
            <person name="McMahon K.D."/>
            <person name="Konstantinidis K.T."/>
            <person name="Eloe-Fadrosh E.A."/>
            <person name="Kyrpides N.C."/>
            <person name="Woyke T."/>
        </authorList>
    </citation>
    <scope>NUCLEOTIDE SEQUENCE</scope>
    <source>
        <strain evidence="2">GVMAG-M-3300023184-18</strain>
    </source>
</reference>
<protein>
    <submittedName>
        <fullName evidence="2">Uncharacterized protein</fullName>
    </submittedName>
</protein>
<accession>A0A6C0I260</accession>
<keyword evidence="1" id="KW-0472">Membrane</keyword>
<keyword evidence="1" id="KW-0812">Transmembrane</keyword>
<dbReference type="AlphaFoldDB" id="A0A6C0I260"/>
<evidence type="ECO:0000256" key="1">
    <source>
        <dbReference type="SAM" id="Phobius"/>
    </source>
</evidence>
<feature type="transmembrane region" description="Helical" evidence="1">
    <location>
        <begin position="272"/>
        <end position="293"/>
    </location>
</feature>
<keyword evidence="1" id="KW-1133">Transmembrane helix</keyword>
<dbReference type="EMBL" id="MN740075">
    <property type="protein sequence ID" value="QHT86700.1"/>
    <property type="molecule type" value="Genomic_DNA"/>
</dbReference>
<proteinExistence type="predicted"/>